<dbReference type="Gene3D" id="1.10.1740.10">
    <property type="match status" value="1"/>
</dbReference>
<comment type="similarity">
    <text evidence="1">Belongs to the sigma-70 factor family. ECF subfamily.</text>
</comment>
<dbReference type="InterPro" id="IPR007627">
    <property type="entry name" value="RNA_pol_sigma70_r2"/>
</dbReference>
<dbReference type="InterPro" id="IPR014284">
    <property type="entry name" value="RNA_pol_sigma-70_dom"/>
</dbReference>
<evidence type="ECO:0000256" key="3">
    <source>
        <dbReference type="ARBA" id="ARBA00023082"/>
    </source>
</evidence>
<sequence length="179" mass="20150">MTDRELIDRARRGDQRAFAELVSQYRSRLWSVCYRITNDRQDAEDALQNALTAAWQNLHKYRGEASFGTWAYVIAANSSKMIVRARRDLAIDLHSLDLADEQADHAERTADRDAINAALATLSDDFRAVLVLREYTAMPYNELAAHLGIPVQTVRSRLSRARAQLARALAQTYELAGAA</sequence>
<keyword evidence="9" id="KW-1185">Reference proteome</keyword>
<dbReference type="InterPro" id="IPR039425">
    <property type="entry name" value="RNA_pol_sigma-70-like"/>
</dbReference>
<dbReference type="InterPro" id="IPR013324">
    <property type="entry name" value="RNA_pol_sigma_r3/r4-like"/>
</dbReference>
<keyword evidence="5" id="KW-0804">Transcription</keyword>
<dbReference type="Proteomes" id="UP000642993">
    <property type="component" value="Unassembled WGS sequence"/>
</dbReference>
<accession>A0A927J9L2</accession>
<evidence type="ECO:0000313" key="8">
    <source>
        <dbReference type="EMBL" id="MBD8505134.1"/>
    </source>
</evidence>
<gene>
    <name evidence="8" type="ORF">HT102_01340</name>
</gene>
<dbReference type="CDD" id="cd06171">
    <property type="entry name" value="Sigma70_r4"/>
    <property type="match status" value="1"/>
</dbReference>
<dbReference type="Gene3D" id="1.10.10.10">
    <property type="entry name" value="Winged helix-like DNA-binding domain superfamily/Winged helix DNA-binding domain"/>
    <property type="match status" value="1"/>
</dbReference>
<dbReference type="AlphaFoldDB" id="A0A927J9L2"/>
<dbReference type="Pfam" id="PF04542">
    <property type="entry name" value="Sigma70_r2"/>
    <property type="match status" value="1"/>
</dbReference>
<organism evidence="8 9">
    <name type="scientific">Lolliginicoccus lacisalsi</name>
    <dbReference type="NCBI Taxonomy" id="2742202"/>
    <lineage>
        <taxon>Bacteria</taxon>
        <taxon>Bacillati</taxon>
        <taxon>Actinomycetota</taxon>
        <taxon>Actinomycetes</taxon>
        <taxon>Mycobacteriales</taxon>
        <taxon>Hoyosellaceae</taxon>
        <taxon>Lolliginicoccus</taxon>
    </lineage>
</organism>
<feature type="domain" description="RNA polymerase sigma factor 70 region 4 type 2" evidence="7">
    <location>
        <begin position="113"/>
        <end position="165"/>
    </location>
</feature>
<evidence type="ECO:0000256" key="2">
    <source>
        <dbReference type="ARBA" id="ARBA00023015"/>
    </source>
</evidence>
<feature type="domain" description="RNA polymerase sigma-70 region 2" evidence="6">
    <location>
        <begin position="21"/>
        <end position="87"/>
    </location>
</feature>
<dbReference type="InterPro" id="IPR036388">
    <property type="entry name" value="WH-like_DNA-bd_sf"/>
</dbReference>
<dbReference type="EMBL" id="JACYWE010000001">
    <property type="protein sequence ID" value="MBD8505134.1"/>
    <property type="molecule type" value="Genomic_DNA"/>
</dbReference>
<keyword evidence="2" id="KW-0805">Transcription regulation</keyword>
<reference evidence="8" key="1">
    <citation type="submission" date="2020-09" db="EMBL/GenBank/DDBJ databases">
        <title>Hoyosella lacisalsi sp. nov., a halotolerant actinobacterium isolated from soil of Lake Gudzhirganskoe.</title>
        <authorList>
            <person name="Yang Q."/>
            <person name="Guo P.Y."/>
            <person name="Liu S.W."/>
            <person name="Li F.N."/>
            <person name="Sun C.H."/>
        </authorList>
    </citation>
    <scope>NUCLEOTIDE SEQUENCE</scope>
    <source>
        <strain evidence="8">G463</strain>
    </source>
</reference>
<comment type="caution">
    <text evidence="8">The sequence shown here is derived from an EMBL/GenBank/DDBJ whole genome shotgun (WGS) entry which is preliminary data.</text>
</comment>
<dbReference type="SUPFAM" id="SSF88659">
    <property type="entry name" value="Sigma3 and sigma4 domains of RNA polymerase sigma factors"/>
    <property type="match status" value="1"/>
</dbReference>
<dbReference type="NCBIfam" id="TIGR02937">
    <property type="entry name" value="sigma70-ECF"/>
    <property type="match status" value="1"/>
</dbReference>
<dbReference type="InterPro" id="IPR013249">
    <property type="entry name" value="RNA_pol_sigma70_r4_t2"/>
</dbReference>
<evidence type="ECO:0000259" key="7">
    <source>
        <dbReference type="Pfam" id="PF08281"/>
    </source>
</evidence>
<dbReference type="RefSeq" id="WP_192037608.1">
    <property type="nucleotide sequence ID" value="NZ_JACYWE010000001.1"/>
</dbReference>
<dbReference type="SUPFAM" id="SSF88946">
    <property type="entry name" value="Sigma2 domain of RNA polymerase sigma factors"/>
    <property type="match status" value="1"/>
</dbReference>
<evidence type="ECO:0000259" key="6">
    <source>
        <dbReference type="Pfam" id="PF04542"/>
    </source>
</evidence>
<dbReference type="InterPro" id="IPR013325">
    <property type="entry name" value="RNA_pol_sigma_r2"/>
</dbReference>
<keyword evidence="4" id="KW-0238">DNA-binding</keyword>
<dbReference type="GO" id="GO:0003677">
    <property type="term" value="F:DNA binding"/>
    <property type="evidence" value="ECO:0007669"/>
    <property type="project" value="UniProtKB-KW"/>
</dbReference>
<dbReference type="PANTHER" id="PTHR43133">
    <property type="entry name" value="RNA POLYMERASE ECF-TYPE SIGMA FACTO"/>
    <property type="match status" value="1"/>
</dbReference>
<proteinExistence type="inferred from homology"/>
<dbReference type="PANTHER" id="PTHR43133:SF51">
    <property type="entry name" value="RNA POLYMERASE SIGMA FACTOR"/>
    <property type="match status" value="1"/>
</dbReference>
<evidence type="ECO:0000256" key="1">
    <source>
        <dbReference type="ARBA" id="ARBA00010641"/>
    </source>
</evidence>
<evidence type="ECO:0000256" key="4">
    <source>
        <dbReference type="ARBA" id="ARBA00023125"/>
    </source>
</evidence>
<dbReference type="Pfam" id="PF08281">
    <property type="entry name" value="Sigma70_r4_2"/>
    <property type="match status" value="1"/>
</dbReference>
<dbReference type="GO" id="GO:0016987">
    <property type="term" value="F:sigma factor activity"/>
    <property type="evidence" value="ECO:0007669"/>
    <property type="project" value="UniProtKB-KW"/>
</dbReference>
<name>A0A927J9L2_9ACTN</name>
<dbReference type="GO" id="GO:0006352">
    <property type="term" value="P:DNA-templated transcription initiation"/>
    <property type="evidence" value="ECO:0007669"/>
    <property type="project" value="InterPro"/>
</dbReference>
<protein>
    <submittedName>
        <fullName evidence="8">Sigma-70 family RNA polymerase sigma factor</fullName>
    </submittedName>
</protein>
<evidence type="ECO:0000256" key="5">
    <source>
        <dbReference type="ARBA" id="ARBA00023163"/>
    </source>
</evidence>
<evidence type="ECO:0000313" key="9">
    <source>
        <dbReference type="Proteomes" id="UP000642993"/>
    </source>
</evidence>
<keyword evidence="3" id="KW-0731">Sigma factor</keyword>